<evidence type="ECO:0000256" key="4">
    <source>
        <dbReference type="RuleBase" id="RU368024"/>
    </source>
</evidence>
<dbReference type="GO" id="GO:0005829">
    <property type="term" value="C:cytosol"/>
    <property type="evidence" value="ECO:0007669"/>
    <property type="project" value="TreeGrafter"/>
</dbReference>
<comment type="catalytic activity">
    <reaction evidence="1">
        <text>Hydrolysis of Pro-|-Xaa &gt;&gt; Ala-|-Xaa in oligopeptides.</text>
        <dbReference type="EC" id="3.4.21.26"/>
    </reaction>
</comment>
<dbReference type="InterPro" id="IPR051167">
    <property type="entry name" value="Prolyl_oligopep/macrocyclase"/>
</dbReference>
<evidence type="ECO:0000256" key="1">
    <source>
        <dbReference type="ARBA" id="ARBA00001070"/>
    </source>
</evidence>
<dbReference type="AlphaFoldDB" id="A0A8S1H7X0"/>
<dbReference type="Gene3D" id="3.40.50.1820">
    <property type="entry name" value="alpha/beta hydrolase"/>
    <property type="match status" value="1"/>
</dbReference>
<evidence type="ECO:0000313" key="6">
    <source>
        <dbReference type="EMBL" id="CAD6191833.1"/>
    </source>
</evidence>
<evidence type="ECO:0000313" key="7">
    <source>
        <dbReference type="Proteomes" id="UP000835052"/>
    </source>
</evidence>
<comment type="similarity">
    <text evidence="2 4">Belongs to the peptidase S9A family.</text>
</comment>
<dbReference type="InterPro" id="IPR002470">
    <property type="entry name" value="Peptidase_S9A"/>
</dbReference>
<keyword evidence="4" id="KW-0720">Serine protease</keyword>
<dbReference type="Pfam" id="PF00326">
    <property type="entry name" value="Peptidase_S9"/>
    <property type="match status" value="1"/>
</dbReference>
<dbReference type="Proteomes" id="UP000835052">
    <property type="component" value="Unassembled WGS sequence"/>
</dbReference>
<dbReference type="OrthoDB" id="248387at2759"/>
<protein>
    <recommendedName>
        <fullName evidence="3 4">Prolyl endopeptidase</fullName>
        <ecNumber evidence="4">3.4.21.-</ecNumber>
    </recommendedName>
</protein>
<dbReference type="InterPro" id="IPR001375">
    <property type="entry name" value="Peptidase_S9_cat"/>
</dbReference>
<dbReference type="EC" id="3.4.21.-" evidence="4"/>
<dbReference type="PANTHER" id="PTHR42881">
    <property type="entry name" value="PROLYL ENDOPEPTIDASE"/>
    <property type="match status" value="1"/>
</dbReference>
<feature type="domain" description="Peptidase S9 prolyl oligopeptidase catalytic" evidence="5">
    <location>
        <begin position="140"/>
        <end position="359"/>
    </location>
</feature>
<sequence>MPASVTPNIPANVIMTLIEFCSHVGEKLHTIYRGFDKLTGFSNWFGSEVTYFNQESFTRPVSVNKLTITDKPKLEVIERSGTELHDHSERLDVSDGWAKSKDGSKVHYFMVKPKKMRNEGPHPVLFYGYGGFQHALLPGYSISRPYFLTKYDAIFVLVNTRGGGEFGDEFYHDGRLLKKHNVFDDFLAVVKDFIDRGVTTPKLTAIEGGSNGGLLVAACARKAPELLGAVICHVGVLDMLRYPKFTIGCAWVPEYGFPDKEEHFKNLMSYSPYHNLASADLQKFPHMLVMTADHDDRVVPGHSLKYLAELYYQAKKKEVKDKFFTGLITTDAGHGAGKPTHTLIRETAVFFSFIENALGLEWKD</sequence>
<dbReference type="GO" id="GO:0006508">
    <property type="term" value="P:proteolysis"/>
    <property type="evidence" value="ECO:0007669"/>
    <property type="project" value="UniProtKB-KW"/>
</dbReference>
<dbReference type="PANTHER" id="PTHR42881:SF2">
    <property type="entry name" value="PROLYL ENDOPEPTIDASE"/>
    <property type="match status" value="1"/>
</dbReference>
<dbReference type="SUPFAM" id="SSF53474">
    <property type="entry name" value="alpha/beta-Hydrolases"/>
    <property type="match status" value="1"/>
</dbReference>
<name>A0A8S1H7X0_9PELO</name>
<evidence type="ECO:0000256" key="2">
    <source>
        <dbReference type="ARBA" id="ARBA00005228"/>
    </source>
</evidence>
<comment type="caution">
    <text evidence="6">The sequence shown here is derived from an EMBL/GenBank/DDBJ whole genome shotgun (WGS) entry which is preliminary data.</text>
</comment>
<dbReference type="GO" id="GO:0070012">
    <property type="term" value="F:oligopeptidase activity"/>
    <property type="evidence" value="ECO:0007669"/>
    <property type="project" value="TreeGrafter"/>
</dbReference>
<organism evidence="6 7">
    <name type="scientific">Caenorhabditis auriculariae</name>
    <dbReference type="NCBI Taxonomy" id="2777116"/>
    <lineage>
        <taxon>Eukaryota</taxon>
        <taxon>Metazoa</taxon>
        <taxon>Ecdysozoa</taxon>
        <taxon>Nematoda</taxon>
        <taxon>Chromadorea</taxon>
        <taxon>Rhabditida</taxon>
        <taxon>Rhabditina</taxon>
        <taxon>Rhabditomorpha</taxon>
        <taxon>Rhabditoidea</taxon>
        <taxon>Rhabditidae</taxon>
        <taxon>Peloderinae</taxon>
        <taxon>Caenorhabditis</taxon>
    </lineage>
</organism>
<dbReference type="EMBL" id="CAJGYM010000023">
    <property type="protein sequence ID" value="CAD6191833.1"/>
    <property type="molecule type" value="Genomic_DNA"/>
</dbReference>
<evidence type="ECO:0000259" key="5">
    <source>
        <dbReference type="Pfam" id="PF00326"/>
    </source>
</evidence>
<dbReference type="GO" id="GO:0004252">
    <property type="term" value="F:serine-type endopeptidase activity"/>
    <property type="evidence" value="ECO:0007669"/>
    <property type="project" value="UniProtKB-UniRule"/>
</dbReference>
<accession>A0A8S1H7X0</accession>
<gene>
    <name evidence="6" type="ORF">CAUJ_LOCUS7752</name>
</gene>
<keyword evidence="7" id="KW-1185">Reference proteome</keyword>
<evidence type="ECO:0000256" key="3">
    <source>
        <dbReference type="ARBA" id="ARBA00016310"/>
    </source>
</evidence>
<dbReference type="InterPro" id="IPR029058">
    <property type="entry name" value="AB_hydrolase_fold"/>
</dbReference>
<keyword evidence="4" id="KW-0378">Hydrolase</keyword>
<reference evidence="6" key="1">
    <citation type="submission" date="2020-10" db="EMBL/GenBank/DDBJ databases">
        <authorList>
            <person name="Kikuchi T."/>
        </authorList>
    </citation>
    <scope>NUCLEOTIDE SEQUENCE</scope>
    <source>
        <strain evidence="6">NKZ352</strain>
    </source>
</reference>
<keyword evidence="4" id="KW-0645">Protease</keyword>
<proteinExistence type="inferred from homology"/>
<dbReference type="PRINTS" id="PR00862">
    <property type="entry name" value="PROLIGOPTASE"/>
</dbReference>